<dbReference type="GO" id="GO:0016853">
    <property type="term" value="F:isomerase activity"/>
    <property type="evidence" value="ECO:0007669"/>
    <property type="project" value="UniProtKB-KW"/>
</dbReference>
<sequence length="182" mass="19919">MKLITLIIGVLVGFCGQVSASTWDEIAAIEAAKLQRNTTNDSENRTATGLKTTPVDRWHTLSNGQKVNLNNWTVALFLQSTCSYCKQFDPILAQYSKEMGLSVSPFSLDGKGDESFPNVMLATPEVMVEFFSQGLPIATPTTYLVNVNSMATFPLLQGAVGLQELSSRIDEVFRFALSKGEK</sequence>
<keyword evidence="2" id="KW-0413">Isomerase</keyword>
<keyword evidence="1" id="KW-0732">Signal</keyword>
<gene>
    <name evidence="2" type="primary">trbB</name>
    <name evidence="2" type="ORF">I2494_17810</name>
</gene>
<feature type="chain" id="PRO_5046740524" evidence="1">
    <location>
        <begin position="21"/>
        <end position="182"/>
    </location>
</feature>
<evidence type="ECO:0000313" key="2">
    <source>
        <dbReference type="EMBL" id="MBK5145538.1"/>
    </source>
</evidence>
<dbReference type="NCBIfam" id="TIGR02738">
    <property type="entry name" value="TrbB"/>
    <property type="match status" value="1"/>
</dbReference>
<dbReference type="InterPro" id="IPR014109">
    <property type="entry name" value="Thiol-disulphide_isomerase_rbB"/>
</dbReference>
<reference evidence="2 3" key="1">
    <citation type="submission" date="2020-11" db="EMBL/GenBank/DDBJ databases">
        <title>Insectihabitans protaetiae gen. nov. sp. nov. and Insectihabitans allomyrinae sp. nov., isolated from larvae of Protaetia brevitarsis seulensis and Allomyrina dichotoma, respectively.</title>
        <authorList>
            <person name="Lee S.D."/>
            <person name="Byeon Y.-S."/>
            <person name="Kim S.-M."/>
            <person name="Yang H.L."/>
            <person name="Kim I.S."/>
        </authorList>
    </citation>
    <scope>NUCLEOTIDE SEQUENCE [LARGE SCALE GENOMIC DNA]</scope>
    <source>
        <strain evidence="2 3">BWR-B9</strain>
    </source>
</reference>
<name>A0ABS1IUX1_9GAMM</name>
<dbReference type="RefSeq" id="WP_218468419.1">
    <property type="nucleotide sequence ID" value="NZ_JADRCR010000012.1"/>
</dbReference>
<dbReference type="Pfam" id="PF13728">
    <property type="entry name" value="TraF"/>
    <property type="match status" value="1"/>
</dbReference>
<comment type="caution">
    <text evidence="2">The sequence shown here is derived from an EMBL/GenBank/DDBJ whole genome shotgun (WGS) entry which is preliminary data.</text>
</comment>
<keyword evidence="3" id="KW-1185">Reference proteome</keyword>
<evidence type="ECO:0000313" key="3">
    <source>
        <dbReference type="Proteomes" id="UP001296921"/>
    </source>
</evidence>
<dbReference type="EMBL" id="JADRCR010000012">
    <property type="protein sequence ID" value="MBK5145538.1"/>
    <property type="molecule type" value="Genomic_DNA"/>
</dbReference>
<evidence type="ECO:0000256" key="1">
    <source>
        <dbReference type="SAM" id="SignalP"/>
    </source>
</evidence>
<organism evidence="2 3">
    <name type="scientific">Limnobaculum allomyrinae</name>
    <dbReference type="NCBI Taxonomy" id="2791986"/>
    <lineage>
        <taxon>Bacteria</taxon>
        <taxon>Pseudomonadati</taxon>
        <taxon>Pseudomonadota</taxon>
        <taxon>Gammaproteobacteria</taxon>
        <taxon>Enterobacterales</taxon>
        <taxon>Budviciaceae</taxon>
        <taxon>Limnobaculum</taxon>
    </lineage>
</organism>
<protein>
    <submittedName>
        <fullName evidence="2">Type-F conjugative transfer system pilin assembly thiol-disulfide isomerase TrbB</fullName>
    </submittedName>
</protein>
<feature type="signal peptide" evidence="1">
    <location>
        <begin position="1"/>
        <end position="20"/>
    </location>
</feature>
<accession>A0ABS1IUX1</accession>
<dbReference type="Proteomes" id="UP001296921">
    <property type="component" value="Unassembled WGS sequence"/>
</dbReference>
<proteinExistence type="predicted"/>
<dbReference type="InterPro" id="IPR039555">
    <property type="entry name" value="TraF/TrbB"/>
</dbReference>